<proteinExistence type="inferred from homology"/>
<keyword evidence="4" id="KW-1185">Reference proteome</keyword>
<accession>A0ABC8TRP8</accession>
<reference evidence="3 4" key="1">
    <citation type="submission" date="2024-02" db="EMBL/GenBank/DDBJ databases">
        <authorList>
            <person name="Vignale AGUSTIN F."/>
            <person name="Sosa J E."/>
            <person name="Modenutti C."/>
        </authorList>
    </citation>
    <scope>NUCLEOTIDE SEQUENCE [LARGE SCALE GENOMIC DNA]</scope>
</reference>
<keyword evidence="2" id="KW-0175">Coiled coil</keyword>
<evidence type="ECO:0000313" key="4">
    <source>
        <dbReference type="Proteomes" id="UP001642360"/>
    </source>
</evidence>
<evidence type="ECO:0000256" key="2">
    <source>
        <dbReference type="ARBA" id="ARBA00023054"/>
    </source>
</evidence>
<comment type="caution">
    <text evidence="3">The sequence shown here is derived from an EMBL/GenBank/DDBJ whole genome shotgun (WGS) entry which is preliminary data.</text>
</comment>
<name>A0ABC8TRP8_9AQUA</name>
<organism evidence="3 4">
    <name type="scientific">Ilex paraguariensis</name>
    <name type="common">yerba mate</name>
    <dbReference type="NCBI Taxonomy" id="185542"/>
    <lineage>
        <taxon>Eukaryota</taxon>
        <taxon>Viridiplantae</taxon>
        <taxon>Streptophyta</taxon>
        <taxon>Embryophyta</taxon>
        <taxon>Tracheophyta</taxon>
        <taxon>Spermatophyta</taxon>
        <taxon>Magnoliopsida</taxon>
        <taxon>eudicotyledons</taxon>
        <taxon>Gunneridae</taxon>
        <taxon>Pentapetalae</taxon>
        <taxon>asterids</taxon>
        <taxon>campanulids</taxon>
        <taxon>Aquifoliales</taxon>
        <taxon>Aquifoliaceae</taxon>
        <taxon>Ilex</taxon>
    </lineage>
</organism>
<dbReference type="PANTHER" id="PTHR32054:SF31">
    <property type="entry name" value="PROTEIN WEAK CHLOROPLAST MOVEMENT UNDER BLUE LIGHT 1"/>
    <property type="match status" value="1"/>
</dbReference>
<dbReference type="Proteomes" id="UP001642360">
    <property type="component" value="Unassembled WGS sequence"/>
</dbReference>
<dbReference type="PANTHER" id="PTHR32054">
    <property type="entry name" value="HEAVY CHAIN, PUTATIVE, EXPRESSED-RELATED-RELATED"/>
    <property type="match status" value="1"/>
</dbReference>
<dbReference type="EMBL" id="CAUOFW020005558">
    <property type="protein sequence ID" value="CAK9170727.1"/>
    <property type="molecule type" value="Genomic_DNA"/>
</dbReference>
<evidence type="ECO:0000313" key="3">
    <source>
        <dbReference type="EMBL" id="CAK9170727.1"/>
    </source>
</evidence>
<dbReference type="AlphaFoldDB" id="A0ABC8TRP8"/>
<gene>
    <name evidence="3" type="ORF">ILEXP_LOCUS40230</name>
</gene>
<comment type="similarity">
    <text evidence="1">Belongs to the WEB family.</text>
</comment>
<dbReference type="Pfam" id="PF05701">
    <property type="entry name" value="WEMBL"/>
    <property type="match status" value="1"/>
</dbReference>
<sequence>MNEVEKLPSRKTNSKFLLWRAQRCKFIEQELEKVWEEISLHKKQSEPAEDAKMQVLKELECTKRVIQELKLNLDRVD</sequence>
<evidence type="ECO:0000256" key="1">
    <source>
        <dbReference type="ARBA" id="ARBA00005485"/>
    </source>
</evidence>
<dbReference type="InterPro" id="IPR008545">
    <property type="entry name" value="Web"/>
</dbReference>
<protein>
    <submittedName>
        <fullName evidence="3">Uncharacterized protein</fullName>
    </submittedName>
</protein>